<feature type="transmembrane region" description="Helical" evidence="1">
    <location>
        <begin position="58"/>
        <end position="78"/>
    </location>
</feature>
<keyword evidence="3" id="KW-1185">Reference proteome</keyword>
<dbReference type="EMBL" id="OX465080">
    <property type="protein sequence ID" value="CAI9281982.1"/>
    <property type="molecule type" value="Genomic_DNA"/>
</dbReference>
<proteinExistence type="predicted"/>
<accession>A0AA36E4P2</accession>
<reference evidence="2" key="1">
    <citation type="submission" date="2023-04" db="EMBL/GenBank/DDBJ databases">
        <authorList>
            <person name="Vijverberg K."/>
            <person name="Xiong W."/>
            <person name="Schranz E."/>
        </authorList>
    </citation>
    <scope>NUCLEOTIDE SEQUENCE</scope>
</reference>
<evidence type="ECO:0000256" key="1">
    <source>
        <dbReference type="SAM" id="Phobius"/>
    </source>
</evidence>
<dbReference type="AlphaFoldDB" id="A0AA36E4P2"/>
<protein>
    <submittedName>
        <fullName evidence="2">Uncharacterized protein</fullName>
    </submittedName>
</protein>
<keyword evidence="1" id="KW-0472">Membrane</keyword>
<gene>
    <name evidence="2" type="ORF">LSALG_LOCUS21647</name>
</gene>
<feature type="transmembrane region" description="Helical" evidence="1">
    <location>
        <begin position="90"/>
        <end position="108"/>
    </location>
</feature>
<evidence type="ECO:0000313" key="3">
    <source>
        <dbReference type="Proteomes" id="UP001177003"/>
    </source>
</evidence>
<evidence type="ECO:0000313" key="2">
    <source>
        <dbReference type="EMBL" id="CAI9281982.1"/>
    </source>
</evidence>
<keyword evidence="1" id="KW-1133">Transmembrane helix</keyword>
<keyword evidence="1" id="KW-0812">Transmembrane</keyword>
<dbReference type="Proteomes" id="UP001177003">
    <property type="component" value="Chromosome 4"/>
</dbReference>
<name>A0AA36E4P2_LACSI</name>
<organism evidence="2 3">
    <name type="scientific">Lactuca saligna</name>
    <name type="common">Willowleaf lettuce</name>
    <dbReference type="NCBI Taxonomy" id="75948"/>
    <lineage>
        <taxon>Eukaryota</taxon>
        <taxon>Viridiplantae</taxon>
        <taxon>Streptophyta</taxon>
        <taxon>Embryophyta</taxon>
        <taxon>Tracheophyta</taxon>
        <taxon>Spermatophyta</taxon>
        <taxon>Magnoliopsida</taxon>
        <taxon>eudicotyledons</taxon>
        <taxon>Gunneridae</taxon>
        <taxon>Pentapetalae</taxon>
        <taxon>asterids</taxon>
        <taxon>campanulids</taxon>
        <taxon>Asterales</taxon>
        <taxon>Asteraceae</taxon>
        <taxon>Cichorioideae</taxon>
        <taxon>Cichorieae</taxon>
        <taxon>Lactucinae</taxon>
        <taxon>Lactuca</taxon>
    </lineage>
</organism>
<sequence length="148" mass="17081">MVVITQSTFQPKMPETRRVEADLQKENVVNIPDVDETIDDRPIPDISDQSETNYYEGFLDLGFMPPVVVLIVSLNVIYPDSYFQGRFLKELIVILMLIILIPKGSSIFEKGRLPPQRESMMLKLEVLLLTILQHLLLPLKEISFFYLN</sequence>